<evidence type="ECO:0000256" key="2">
    <source>
        <dbReference type="SAM" id="Phobius"/>
    </source>
</evidence>
<name>A0A0F9CMT8_9ZZZZ</name>
<keyword evidence="2" id="KW-0472">Membrane</keyword>
<organism evidence="3">
    <name type="scientific">marine sediment metagenome</name>
    <dbReference type="NCBI Taxonomy" id="412755"/>
    <lineage>
        <taxon>unclassified sequences</taxon>
        <taxon>metagenomes</taxon>
        <taxon>ecological metagenomes</taxon>
    </lineage>
</organism>
<reference evidence="3" key="1">
    <citation type="journal article" date="2015" name="Nature">
        <title>Complex archaea that bridge the gap between prokaryotes and eukaryotes.</title>
        <authorList>
            <person name="Spang A."/>
            <person name="Saw J.H."/>
            <person name="Jorgensen S.L."/>
            <person name="Zaremba-Niedzwiedzka K."/>
            <person name="Martijn J."/>
            <person name="Lind A.E."/>
            <person name="van Eijk R."/>
            <person name="Schleper C."/>
            <person name="Guy L."/>
            <person name="Ettema T.J."/>
        </authorList>
    </citation>
    <scope>NUCLEOTIDE SEQUENCE</scope>
</reference>
<comment type="caution">
    <text evidence="3">The sequence shown here is derived from an EMBL/GenBank/DDBJ whole genome shotgun (WGS) entry which is preliminary data.</text>
</comment>
<dbReference type="AlphaFoldDB" id="A0A0F9CMT8"/>
<feature type="region of interest" description="Disordered" evidence="1">
    <location>
        <begin position="1"/>
        <end position="54"/>
    </location>
</feature>
<evidence type="ECO:0000256" key="1">
    <source>
        <dbReference type="SAM" id="MobiDB-lite"/>
    </source>
</evidence>
<sequence>MNEPKPEPNAAQASPSPAIAGEIQALEEPTGHPAIDTEQLPDESDTGTASVDAARDLAPMANAEARKVVMAALKALDKVTAAAFHLPDTPTAELEEYAAAMTPAVASYGHKPGPKFWLGVGFLALLGFVASRFVAAVRRDVPDPTTTQEESPPAGSDGASGIGRRVVEPK</sequence>
<keyword evidence="2" id="KW-0812">Transmembrane</keyword>
<proteinExistence type="predicted"/>
<feature type="region of interest" description="Disordered" evidence="1">
    <location>
        <begin position="141"/>
        <end position="170"/>
    </location>
</feature>
<feature type="transmembrane region" description="Helical" evidence="2">
    <location>
        <begin position="116"/>
        <end position="135"/>
    </location>
</feature>
<accession>A0A0F9CMT8</accession>
<dbReference type="EMBL" id="LAZR01032577">
    <property type="protein sequence ID" value="KKL50494.1"/>
    <property type="molecule type" value="Genomic_DNA"/>
</dbReference>
<keyword evidence="2" id="KW-1133">Transmembrane helix</keyword>
<protein>
    <submittedName>
        <fullName evidence="3">Uncharacterized protein</fullName>
    </submittedName>
</protein>
<gene>
    <name evidence="3" type="ORF">LCGC14_2304930</name>
</gene>
<evidence type="ECO:0000313" key="3">
    <source>
        <dbReference type="EMBL" id="KKL50494.1"/>
    </source>
</evidence>